<dbReference type="InterPro" id="IPR050678">
    <property type="entry name" value="DNA_Partitioning_ATPase"/>
</dbReference>
<dbReference type="PANTHER" id="PTHR13696:SF52">
    <property type="entry name" value="PARA FAMILY PROTEIN CT_582"/>
    <property type="match status" value="1"/>
</dbReference>
<dbReference type="eggNOG" id="COG1192">
    <property type="taxonomic scope" value="Bacteria"/>
</dbReference>
<name>A0A1Y3U8N7_9ACTN</name>
<dbReference type="PRINTS" id="PR00091">
    <property type="entry name" value="NITROGNASEII"/>
</dbReference>
<evidence type="ECO:0000259" key="3">
    <source>
        <dbReference type="Pfam" id="PF13614"/>
    </source>
</evidence>
<comment type="caution">
    <text evidence="4">The sequence shown here is derived from an EMBL/GenBank/DDBJ whole genome shotgun (WGS) entry which is preliminary data.</text>
</comment>
<dbReference type="Pfam" id="PF13614">
    <property type="entry name" value="AAA_31"/>
    <property type="match status" value="1"/>
</dbReference>
<dbReference type="Proteomes" id="UP000196560">
    <property type="component" value="Unassembled WGS sequence"/>
</dbReference>
<feature type="domain" description="AAA" evidence="3">
    <location>
        <begin position="15"/>
        <end position="190"/>
    </location>
</feature>
<dbReference type="InterPro" id="IPR025669">
    <property type="entry name" value="AAA_dom"/>
</dbReference>
<dbReference type="PANTHER" id="PTHR13696">
    <property type="entry name" value="P-LOOP CONTAINING NUCLEOSIDE TRIPHOSPHATE HYDROLASE"/>
    <property type="match status" value="1"/>
</dbReference>
<proteinExistence type="inferred from homology"/>
<protein>
    <submittedName>
        <fullName evidence="4">Chromosome partitioning protein ParA</fullName>
    </submittedName>
</protein>
<dbReference type="AlphaFoldDB" id="A0A1Y3U8N7"/>
<dbReference type="PIRSF" id="PIRSF009320">
    <property type="entry name" value="Nuc_binding_HP_1000"/>
    <property type="match status" value="1"/>
</dbReference>
<comment type="similarity">
    <text evidence="1">Belongs to the ParA family.</text>
</comment>
<dbReference type="RefSeq" id="WP_087186433.1">
    <property type="nucleotide sequence ID" value="NZ_NFHO01000006.1"/>
</dbReference>
<evidence type="ECO:0000256" key="1">
    <source>
        <dbReference type="ARBA" id="ARBA00006976"/>
    </source>
</evidence>
<dbReference type="CDD" id="cd02042">
    <property type="entry name" value="ParAB_family"/>
    <property type="match status" value="1"/>
</dbReference>
<gene>
    <name evidence="4" type="ORF">B5G21_06055</name>
</gene>
<dbReference type="FunFam" id="3.40.50.300:FF:000285">
    <property type="entry name" value="Sporulation initiation inhibitor Soj"/>
    <property type="match status" value="1"/>
</dbReference>
<dbReference type="Gene3D" id="3.40.50.300">
    <property type="entry name" value="P-loop containing nucleotide triphosphate hydrolases"/>
    <property type="match status" value="1"/>
</dbReference>
<accession>A0A1Y3U8N7</accession>
<dbReference type="STRING" id="1118060.GCA_000311845_00080"/>
<evidence type="ECO:0000256" key="2">
    <source>
        <dbReference type="ARBA" id="ARBA00059092"/>
    </source>
</evidence>
<evidence type="ECO:0000313" key="5">
    <source>
        <dbReference type="Proteomes" id="UP000196560"/>
    </source>
</evidence>
<organism evidence="4 5">
    <name type="scientific">Enorma massiliensis</name>
    <dbReference type="NCBI Taxonomy" id="1472761"/>
    <lineage>
        <taxon>Bacteria</taxon>
        <taxon>Bacillati</taxon>
        <taxon>Actinomycetota</taxon>
        <taxon>Coriobacteriia</taxon>
        <taxon>Coriobacteriales</taxon>
        <taxon>Coriobacteriaceae</taxon>
        <taxon>Enorma</taxon>
    </lineage>
</organism>
<keyword evidence="5" id="KW-1185">Reference proteome</keyword>
<comment type="function">
    <text evidence="2">May play a role in septum formation.</text>
</comment>
<dbReference type="InterPro" id="IPR027417">
    <property type="entry name" value="P-loop_NTPase"/>
</dbReference>
<evidence type="ECO:0000313" key="4">
    <source>
        <dbReference type="EMBL" id="OUN42769.1"/>
    </source>
</evidence>
<dbReference type="EMBL" id="NFHO01000006">
    <property type="protein sequence ID" value="OUN42769.1"/>
    <property type="molecule type" value="Genomic_DNA"/>
</dbReference>
<sequence>MGFKDVPRDSNSKTRIISIINQKGGVGKSTTAVNLSAALSSKGKKVLLVDFDPQGNSTSGFGIEKEELEQCVYDALIHNVSAEELIHDTDCERVFVIPATIQLAGAEIELVSAMARETRLKELLAPVQNEFDYIFIDCPPSLGLLTINALAAADSVLIPIQCEYYALEGVTKLLESMRMVKERINRSLEVFGVLMTMYDSRTSLANQVVDEVRAYFGDKVFDTLVPRTVKISEAPSFGMPVIEYAPSNKGAIAYLSLADEVIGRA</sequence>
<reference evidence="5" key="1">
    <citation type="submission" date="2017-04" db="EMBL/GenBank/DDBJ databases">
        <title>Function of individual gut microbiota members based on whole genome sequencing of pure cultures obtained from chicken caecum.</title>
        <authorList>
            <person name="Medvecky M."/>
            <person name="Cejkova D."/>
            <person name="Polansky O."/>
            <person name="Karasova D."/>
            <person name="Kubasova T."/>
            <person name="Cizek A."/>
            <person name="Rychlik I."/>
        </authorList>
    </citation>
    <scope>NUCLEOTIDE SEQUENCE [LARGE SCALE GENOMIC DNA]</scope>
    <source>
        <strain evidence="5">An70</strain>
    </source>
</reference>
<dbReference type="SUPFAM" id="SSF52540">
    <property type="entry name" value="P-loop containing nucleoside triphosphate hydrolases"/>
    <property type="match status" value="1"/>
</dbReference>